<gene>
    <name evidence="2" type="ORF">INT45_007561</name>
</gene>
<feature type="region of interest" description="Disordered" evidence="1">
    <location>
        <begin position="262"/>
        <end position="308"/>
    </location>
</feature>
<dbReference type="EMBL" id="JAEPRB010000091">
    <property type="protein sequence ID" value="KAG2222125.1"/>
    <property type="molecule type" value="Genomic_DNA"/>
</dbReference>
<dbReference type="Proteomes" id="UP000646827">
    <property type="component" value="Unassembled WGS sequence"/>
</dbReference>
<feature type="region of interest" description="Disordered" evidence="1">
    <location>
        <begin position="22"/>
        <end position="156"/>
    </location>
</feature>
<dbReference type="OrthoDB" id="5598844at2759"/>
<dbReference type="AlphaFoldDB" id="A0A8H7VIT4"/>
<reference evidence="2 3" key="1">
    <citation type="submission" date="2020-12" db="EMBL/GenBank/DDBJ databases">
        <title>Metabolic potential, ecology and presence of endohyphal bacteria is reflected in genomic diversity of Mucoromycotina.</title>
        <authorList>
            <person name="Muszewska A."/>
            <person name="Okrasinska A."/>
            <person name="Steczkiewicz K."/>
            <person name="Drgas O."/>
            <person name="Orlowska M."/>
            <person name="Perlinska-Lenart U."/>
            <person name="Aleksandrzak-Piekarczyk T."/>
            <person name="Szatraj K."/>
            <person name="Zielenkiewicz U."/>
            <person name="Pilsyk S."/>
            <person name="Malc E."/>
            <person name="Mieczkowski P."/>
            <person name="Kruszewska J.S."/>
            <person name="Biernat P."/>
            <person name="Pawlowska J."/>
        </authorList>
    </citation>
    <scope>NUCLEOTIDE SEQUENCE [LARGE SCALE GENOMIC DNA]</scope>
    <source>
        <strain evidence="2 3">CBS 142.35</strain>
    </source>
</reference>
<proteinExistence type="predicted"/>
<organism evidence="2 3">
    <name type="scientific">Circinella minor</name>
    <dbReference type="NCBI Taxonomy" id="1195481"/>
    <lineage>
        <taxon>Eukaryota</taxon>
        <taxon>Fungi</taxon>
        <taxon>Fungi incertae sedis</taxon>
        <taxon>Mucoromycota</taxon>
        <taxon>Mucoromycotina</taxon>
        <taxon>Mucoromycetes</taxon>
        <taxon>Mucorales</taxon>
        <taxon>Lichtheimiaceae</taxon>
        <taxon>Circinella</taxon>
    </lineage>
</organism>
<feature type="compositionally biased region" description="Acidic residues" evidence="1">
    <location>
        <begin position="266"/>
        <end position="279"/>
    </location>
</feature>
<protein>
    <submittedName>
        <fullName evidence="2">Uncharacterized protein</fullName>
    </submittedName>
</protein>
<feature type="compositionally biased region" description="Basic residues" evidence="1">
    <location>
        <begin position="77"/>
        <end position="87"/>
    </location>
</feature>
<feature type="compositionally biased region" description="Acidic residues" evidence="1">
    <location>
        <begin position="117"/>
        <end position="145"/>
    </location>
</feature>
<feature type="compositionally biased region" description="Basic residues" evidence="1">
    <location>
        <begin position="28"/>
        <end position="41"/>
    </location>
</feature>
<comment type="caution">
    <text evidence="2">The sequence shown here is derived from an EMBL/GenBank/DDBJ whole genome shotgun (WGS) entry which is preliminary data.</text>
</comment>
<evidence type="ECO:0000313" key="3">
    <source>
        <dbReference type="Proteomes" id="UP000646827"/>
    </source>
</evidence>
<dbReference type="InterPro" id="IPR013933">
    <property type="entry name" value="CRC_Rsc7/Swp82"/>
</dbReference>
<dbReference type="Pfam" id="PF08624">
    <property type="entry name" value="CRC_subunit"/>
    <property type="match status" value="1"/>
</dbReference>
<evidence type="ECO:0000313" key="2">
    <source>
        <dbReference type="EMBL" id="KAG2222125.1"/>
    </source>
</evidence>
<name>A0A8H7VIT4_9FUNG</name>
<keyword evidence="3" id="KW-1185">Reference proteome</keyword>
<sequence>MTDDNYNNINNNNNNKNYIILKLDTSAGRKRRGRPPRRRSSTRSTRAEEHIDEADESPQEQQNASESEQEEEQLPRMRLRRRGRPPKRGITSSDNETATIKTSDRKRRREAKKEPTPEEVEEVEEEEEEQQEEEESDGSDIDEAGEEKVDKQGNLLGGREYKVPTFKLPMRGDQVLMFAMEPARQLNYRDSYLFFHKNPILERIRLSEEERNWLVDEKLLVHWFRNRDVAVVSARSCFKCFGSRIIKRGKRVKDDYFEARAREMGYTEEPEEQGEESESETTGQQQQQQQTGIIAGTINEKGDKGNKMGRRTLISRTLRSAAFDATTPVNNGTWMHHAALAVGGFNAQLHERRAEKSVFYDIHTNIHQIPTATQPTRVKFECVDNKKDEFTVEDIQFEKQPANAFRGVGRDLLDGTYDMDAVLRAVPDQTKKSAKALLTVKQPFTTSTKSNTDGEDDYDNDEKYPIAIMEGQYQSSFPLYVYLFCCYG</sequence>
<feature type="compositionally biased region" description="Polar residues" evidence="1">
    <location>
        <begin position="90"/>
        <end position="101"/>
    </location>
</feature>
<feature type="compositionally biased region" description="Low complexity" evidence="1">
    <location>
        <begin position="280"/>
        <end position="292"/>
    </location>
</feature>
<evidence type="ECO:0000256" key="1">
    <source>
        <dbReference type="SAM" id="MobiDB-lite"/>
    </source>
</evidence>
<accession>A0A8H7VIT4</accession>